<dbReference type="InterPro" id="IPR025990">
    <property type="entry name" value="zinc_ribbon_bacterial"/>
</dbReference>
<reference evidence="1" key="1">
    <citation type="submission" date="2018-05" db="EMBL/GenBank/DDBJ databases">
        <authorList>
            <person name="Lanie J.A."/>
            <person name="Ng W.-L."/>
            <person name="Kazmierczak K.M."/>
            <person name="Andrzejewski T.M."/>
            <person name="Davidsen T.M."/>
            <person name="Wayne K.J."/>
            <person name="Tettelin H."/>
            <person name="Glass J.I."/>
            <person name="Rusch D."/>
            <person name="Podicherti R."/>
            <person name="Tsui H.-C.T."/>
            <person name="Winkler M.E."/>
        </authorList>
    </citation>
    <scope>NUCLEOTIDE SEQUENCE</scope>
</reference>
<name>A0A382A498_9ZZZZ</name>
<evidence type="ECO:0008006" key="2">
    <source>
        <dbReference type="Google" id="ProtNLM"/>
    </source>
</evidence>
<accession>A0A382A498</accession>
<sequence>MDTGPEIFETRISCPYCGEPLSILIDTSDSGSEYIEDCHVCCRPIVMNISADGSDVDVRSEND</sequence>
<dbReference type="AlphaFoldDB" id="A0A382A498"/>
<gene>
    <name evidence="1" type="ORF">METZ01_LOCUS148761</name>
</gene>
<dbReference type="PIRSF" id="PIRSF037225">
    <property type="entry name" value="UCP037225"/>
    <property type="match status" value="1"/>
</dbReference>
<dbReference type="EMBL" id="UINC01023709">
    <property type="protein sequence ID" value="SVA95907.1"/>
    <property type="molecule type" value="Genomic_DNA"/>
</dbReference>
<protein>
    <recommendedName>
        <fullName evidence="2">CPXCG motif-containing cysteine-rich protein</fullName>
    </recommendedName>
</protein>
<evidence type="ECO:0000313" key="1">
    <source>
        <dbReference type="EMBL" id="SVA95907.1"/>
    </source>
</evidence>
<proteinExistence type="predicted"/>
<organism evidence="1">
    <name type="scientific">marine metagenome</name>
    <dbReference type="NCBI Taxonomy" id="408172"/>
    <lineage>
        <taxon>unclassified sequences</taxon>
        <taxon>metagenomes</taxon>
        <taxon>ecological metagenomes</taxon>
    </lineage>
</organism>
<dbReference type="InterPro" id="IPR017143">
    <property type="entry name" value="UCP037225"/>
</dbReference>
<dbReference type="Pfam" id="PF14255">
    <property type="entry name" value="Zn_ribbon_21"/>
    <property type="match status" value="1"/>
</dbReference>